<feature type="domain" description="SWIRM" evidence="3">
    <location>
        <begin position="198"/>
        <end position="287"/>
    </location>
</feature>
<dbReference type="InterPro" id="IPR036388">
    <property type="entry name" value="WH-like_DNA-bd_sf"/>
</dbReference>
<evidence type="ECO:0000256" key="1">
    <source>
        <dbReference type="ARBA" id="ARBA00022853"/>
    </source>
</evidence>
<protein>
    <recommendedName>
        <fullName evidence="3">SWIRM domain-containing protein</fullName>
    </recommendedName>
</protein>
<dbReference type="Gene3D" id="1.10.10.10">
    <property type="entry name" value="Winged helix-like DNA-binding domain superfamily/Winged helix DNA-binding domain"/>
    <property type="match status" value="1"/>
</dbReference>
<dbReference type="GeneID" id="19897220"/>
<comment type="caution">
    <text evidence="4">The sequence shown here is derived from an EMBL/GenBank/DDBJ whole genome shotgun (WGS) entry which is preliminary data.</text>
</comment>
<sequence>MLFSPPEIHSGFSRWSEPKLSNTLCKLYHHGFIIPSPPPSPKENVTSLNETKTDNIEIKKKEEGEKEGLSSATFVARVFDLYKNDPRGMLRNERKWLAYHMPSSGIEGQKKRVRSSQGVVRRTVSTSGCRTTSTVRGVGKTKTQFFSIGMPNYKPKQSSKEHYMHTHSFDVANTPYELLPDFCPPTSTLDKINHPRPLRAEWKGIPLDLSNDPHVDQLHPAEVYLASQLRLPAMVYLDNKRRIFAEYHARKEAGLGFRRTDAQRCARIDVNKASRLWQAFERVGWLD</sequence>
<dbReference type="RefSeq" id="XP_007875625.1">
    <property type="nucleotide sequence ID" value="XM_007877434.1"/>
</dbReference>
<dbReference type="Proteomes" id="UP000011958">
    <property type="component" value="Unassembled WGS sequence"/>
</dbReference>
<evidence type="ECO:0000259" key="3">
    <source>
        <dbReference type="PROSITE" id="PS50934"/>
    </source>
</evidence>
<dbReference type="GO" id="GO:1902494">
    <property type="term" value="C:catalytic complex"/>
    <property type="evidence" value="ECO:0007669"/>
    <property type="project" value="UniProtKB-ARBA"/>
</dbReference>
<evidence type="ECO:0000313" key="4">
    <source>
        <dbReference type="EMBL" id="EMR08093.1"/>
    </source>
</evidence>
<dbReference type="PROSITE" id="PS50934">
    <property type="entry name" value="SWIRM"/>
    <property type="match status" value="1"/>
</dbReference>
<dbReference type="EMBL" id="AFWA02000016">
    <property type="protein sequence ID" value="EMR08093.1"/>
    <property type="molecule type" value="Genomic_DNA"/>
</dbReference>
<dbReference type="VEuPathDB" id="FungiDB:PNEG_03533"/>
<dbReference type="STRING" id="1069680.M7NHP7"/>
<dbReference type="OrthoDB" id="5598695at2759"/>
<dbReference type="InterPro" id="IPR007526">
    <property type="entry name" value="SWIRM"/>
</dbReference>
<dbReference type="GO" id="GO:0045815">
    <property type="term" value="P:transcription initiation-coupled chromatin remodeling"/>
    <property type="evidence" value="ECO:0007669"/>
    <property type="project" value="UniProtKB-ARBA"/>
</dbReference>
<dbReference type="AlphaFoldDB" id="M7NHP7"/>
<dbReference type="Pfam" id="PF04433">
    <property type="entry name" value="SWIRM"/>
    <property type="match status" value="1"/>
</dbReference>
<evidence type="ECO:0000313" key="5">
    <source>
        <dbReference type="Proteomes" id="UP000011958"/>
    </source>
</evidence>
<evidence type="ECO:0000256" key="2">
    <source>
        <dbReference type="SAM" id="MobiDB-lite"/>
    </source>
</evidence>
<keyword evidence="1" id="KW-0156">Chromatin regulator</keyword>
<organism evidence="4 5">
    <name type="scientific">Pneumocystis murina (strain B123)</name>
    <name type="common">Mouse pneumocystis pneumonia agent</name>
    <name type="synonym">Pneumocystis carinii f. sp. muris</name>
    <dbReference type="NCBI Taxonomy" id="1069680"/>
    <lineage>
        <taxon>Eukaryota</taxon>
        <taxon>Fungi</taxon>
        <taxon>Dikarya</taxon>
        <taxon>Ascomycota</taxon>
        <taxon>Taphrinomycotina</taxon>
        <taxon>Pneumocystomycetes</taxon>
        <taxon>Pneumocystaceae</taxon>
        <taxon>Pneumocystis</taxon>
    </lineage>
</organism>
<reference evidence="5" key="1">
    <citation type="journal article" date="2016" name="Nat. Commun.">
        <title>Genome analysis of three Pneumocystis species reveals adaptation mechanisms to life exclusively in mammalian hosts.</title>
        <authorList>
            <person name="Ma L."/>
            <person name="Chen Z."/>
            <person name="Huang D.W."/>
            <person name="Kutty G."/>
            <person name="Ishihara M."/>
            <person name="Wang H."/>
            <person name="Abouelleil A."/>
            <person name="Bishop L."/>
            <person name="Davey E."/>
            <person name="Deng R."/>
            <person name="Deng X."/>
            <person name="Fan L."/>
            <person name="Fantoni G."/>
            <person name="Fitzgerald M."/>
            <person name="Gogineni E."/>
            <person name="Goldberg J.M."/>
            <person name="Handley G."/>
            <person name="Hu X."/>
            <person name="Huber C."/>
            <person name="Jiao X."/>
            <person name="Jones K."/>
            <person name="Levin J.Z."/>
            <person name="Liu Y."/>
            <person name="Macdonald P."/>
            <person name="Melnikov A."/>
            <person name="Raley C."/>
            <person name="Sassi M."/>
            <person name="Sherman B.T."/>
            <person name="Song X."/>
            <person name="Sykes S."/>
            <person name="Tran B."/>
            <person name="Walsh L."/>
            <person name="Xia Y."/>
            <person name="Yang J."/>
            <person name="Young S."/>
            <person name="Zeng Q."/>
            <person name="Zheng X."/>
            <person name="Stephens R."/>
            <person name="Nusbaum C."/>
            <person name="Birren B.W."/>
            <person name="Azadi P."/>
            <person name="Lempicki R.A."/>
            <person name="Cuomo C.A."/>
            <person name="Kovacs J.A."/>
        </authorList>
    </citation>
    <scope>NUCLEOTIDE SEQUENCE [LARGE SCALE GENOMIC DNA]</scope>
    <source>
        <strain evidence="5">B123</strain>
    </source>
</reference>
<dbReference type="eggNOG" id="ENOG502R6VN">
    <property type="taxonomic scope" value="Eukaryota"/>
</dbReference>
<dbReference type="FunFam" id="1.10.10.10:FF:000087">
    <property type="entry name" value="Transcriptional adapter 2"/>
    <property type="match status" value="1"/>
</dbReference>
<feature type="region of interest" description="Disordered" evidence="2">
    <location>
        <begin position="107"/>
        <end position="134"/>
    </location>
</feature>
<name>M7NHP7_PNEMU</name>
<accession>M7NHP7</accession>
<keyword evidence="5" id="KW-1185">Reference proteome</keyword>
<dbReference type="HOGENOM" id="CLU_900649_0_0_1"/>
<dbReference type="GO" id="GO:0000785">
    <property type="term" value="C:chromatin"/>
    <property type="evidence" value="ECO:0007669"/>
    <property type="project" value="UniProtKB-ARBA"/>
</dbReference>
<dbReference type="SUPFAM" id="SSF46689">
    <property type="entry name" value="Homeodomain-like"/>
    <property type="match status" value="1"/>
</dbReference>
<dbReference type="InterPro" id="IPR009057">
    <property type="entry name" value="Homeodomain-like_sf"/>
</dbReference>
<proteinExistence type="predicted"/>
<gene>
    <name evidence="4" type="ORF">PNEG_03533</name>
</gene>
<feature type="compositionally biased region" description="Polar residues" evidence="2">
    <location>
        <begin position="115"/>
        <end position="134"/>
    </location>
</feature>